<dbReference type="GeneID" id="94827664"/>
<evidence type="ECO:0000313" key="3">
    <source>
        <dbReference type="Proteomes" id="UP000179807"/>
    </source>
</evidence>
<feature type="region of interest" description="Disordered" evidence="1">
    <location>
        <begin position="236"/>
        <end position="291"/>
    </location>
</feature>
<dbReference type="Proteomes" id="UP000179807">
    <property type="component" value="Unassembled WGS sequence"/>
</dbReference>
<accession>A0A1J4K0J7</accession>
<keyword evidence="3" id="KW-1185">Reference proteome</keyword>
<protein>
    <submittedName>
        <fullName evidence="2">Uncharacterized protein</fullName>
    </submittedName>
</protein>
<dbReference type="VEuPathDB" id="TrichDB:TRFO_06217"/>
<organism evidence="2 3">
    <name type="scientific">Tritrichomonas foetus</name>
    <dbReference type="NCBI Taxonomy" id="1144522"/>
    <lineage>
        <taxon>Eukaryota</taxon>
        <taxon>Metamonada</taxon>
        <taxon>Parabasalia</taxon>
        <taxon>Tritrichomonadida</taxon>
        <taxon>Tritrichomonadidae</taxon>
        <taxon>Tritrichomonas</taxon>
    </lineage>
</organism>
<feature type="region of interest" description="Disordered" evidence="1">
    <location>
        <begin position="199"/>
        <end position="218"/>
    </location>
</feature>
<name>A0A1J4K0J7_9EUKA</name>
<feature type="compositionally biased region" description="Pro residues" evidence="1">
    <location>
        <begin position="1"/>
        <end position="12"/>
    </location>
</feature>
<feature type="compositionally biased region" description="Low complexity" evidence="1">
    <location>
        <begin position="14"/>
        <end position="34"/>
    </location>
</feature>
<reference evidence="2" key="1">
    <citation type="submission" date="2016-10" db="EMBL/GenBank/DDBJ databases">
        <authorList>
            <person name="Benchimol M."/>
            <person name="Almeida L.G."/>
            <person name="Vasconcelos A.T."/>
            <person name="Perreira-Neves A."/>
            <person name="Rosa I.A."/>
            <person name="Tasca T."/>
            <person name="Bogo M.R."/>
            <person name="de Souza W."/>
        </authorList>
    </citation>
    <scope>NUCLEOTIDE SEQUENCE [LARGE SCALE GENOMIC DNA]</scope>
    <source>
        <strain evidence="2">K</strain>
    </source>
</reference>
<dbReference type="AlphaFoldDB" id="A0A1J4K0J7"/>
<feature type="compositionally biased region" description="Low complexity" evidence="1">
    <location>
        <begin position="280"/>
        <end position="291"/>
    </location>
</feature>
<sequence length="291" mass="32751">MEGNSPSPPKSPRTPRYTRSPKSPRSPRSPTSPRGFKSLHQNITHTQDNLNETNNSMNNTIDTATLSFDDEEIGFVVPKPSRGHTIKLAQFGSFSPSWTIGSSRRVTRIPDDMPGPSDYDIRYNKPRGCLISTSRSLDSSRTLTSDLDYSDSLYKSDFGNPKRGASIGIRKDTIFWIPTQSPPIIYDSKSTLSAKSCRIHERPPPQKPSATPGPGYYEPRVRPTYKLLTIDRKQERDVFKNPEPNNPGPGAYQVVKLPGRAPTWFKNKRITKMDDEEESSYGSSRNSNSRW</sequence>
<dbReference type="EMBL" id="MLAK01000782">
    <property type="protein sequence ID" value="OHT04771.1"/>
    <property type="molecule type" value="Genomic_DNA"/>
</dbReference>
<feature type="region of interest" description="Disordered" evidence="1">
    <location>
        <begin position="1"/>
        <end position="40"/>
    </location>
</feature>
<gene>
    <name evidence="2" type="ORF">TRFO_06217</name>
</gene>
<evidence type="ECO:0000313" key="2">
    <source>
        <dbReference type="EMBL" id="OHT04771.1"/>
    </source>
</evidence>
<dbReference type="RefSeq" id="XP_068357907.1">
    <property type="nucleotide sequence ID" value="XM_068492960.1"/>
</dbReference>
<comment type="caution">
    <text evidence="2">The sequence shown here is derived from an EMBL/GenBank/DDBJ whole genome shotgun (WGS) entry which is preliminary data.</text>
</comment>
<evidence type="ECO:0000256" key="1">
    <source>
        <dbReference type="SAM" id="MobiDB-lite"/>
    </source>
</evidence>
<proteinExistence type="predicted"/>